<accession>A0A1G1ZFV0</accession>
<reference evidence="10 11" key="1">
    <citation type="journal article" date="2016" name="Nat. Commun.">
        <title>Thousands of microbial genomes shed light on interconnected biogeochemical processes in an aquifer system.</title>
        <authorList>
            <person name="Anantharaman K."/>
            <person name="Brown C.T."/>
            <person name="Hug L.A."/>
            <person name="Sharon I."/>
            <person name="Castelle C.J."/>
            <person name="Probst A.J."/>
            <person name="Thomas B.C."/>
            <person name="Singh A."/>
            <person name="Wilkins M.J."/>
            <person name="Karaoz U."/>
            <person name="Brodie E.L."/>
            <person name="Williams K.H."/>
            <person name="Hubbard S.S."/>
            <person name="Banfield J.F."/>
        </authorList>
    </citation>
    <scope>NUCLEOTIDE SEQUENCE [LARGE SCALE GENOMIC DNA]</scope>
</reference>
<dbReference type="STRING" id="1798404.A3B92_01425"/>
<feature type="transmembrane region" description="Helical" evidence="7">
    <location>
        <begin position="105"/>
        <end position="124"/>
    </location>
</feature>
<dbReference type="EMBL" id="MHJG01000022">
    <property type="protein sequence ID" value="OGY63432.1"/>
    <property type="molecule type" value="Genomic_DNA"/>
</dbReference>
<comment type="caution">
    <text evidence="10">The sequence shown here is derived from an EMBL/GenBank/DDBJ whole genome shotgun (WGS) entry which is preliminary data.</text>
</comment>
<evidence type="ECO:0000259" key="9">
    <source>
        <dbReference type="Pfam" id="PF06750"/>
    </source>
</evidence>
<evidence type="ECO:0000313" key="10">
    <source>
        <dbReference type="EMBL" id="OGY63432.1"/>
    </source>
</evidence>
<feature type="transmembrane region" description="Helical" evidence="7">
    <location>
        <begin position="190"/>
        <end position="212"/>
    </location>
</feature>
<keyword evidence="3" id="KW-1003">Cell membrane</keyword>
<keyword evidence="6 7" id="KW-0472">Membrane</keyword>
<dbReference type="AlphaFoldDB" id="A0A1G1ZFV0"/>
<dbReference type="Proteomes" id="UP000177960">
    <property type="component" value="Unassembled WGS sequence"/>
</dbReference>
<feature type="domain" description="Prepilin peptidase A24 N-terminal" evidence="9">
    <location>
        <begin position="10"/>
        <end position="96"/>
    </location>
</feature>
<evidence type="ECO:0000256" key="6">
    <source>
        <dbReference type="ARBA" id="ARBA00023136"/>
    </source>
</evidence>
<sequence>MFVIFFFLFILGLIVGSFLNVVSLRYSPEKGLFNFHNLSGRSRCLHCGKTLRWHELIPVFSFLIQKGQCRSCGAKLNWQYPLVELASGFVFLLPFYLFGHFTFHFSLFTSVVWISVFLIFLLIWTIDYRLYLIPDGLNIGLGIIGIFWILFSGVYGSDSAFLPPGLSRFGEFQGSFFGSYAGLFGLRQNIWINHFAAALIGISIVGLVILLTKGKGMGMGDLKLLAALGLLYGWPDVLFIFIIGTTVGASASVALMLGSARRWGMKSQIPFGPFLTLAAVLAFFFGEQILRGYFNFFGI</sequence>
<dbReference type="InterPro" id="IPR000045">
    <property type="entry name" value="Prepilin_IV_endopep_pep"/>
</dbReference>
<feature type="domain" description="Prepilin type IV endopeptidase peptidase" evidence="8">
    <location>
        <begin position="181"/>
        <end position="250"/>
    </location>
</feature>
<feature type="transmembrane region" description="Helical" evidence="7">
    <location>
        <begin position="224"/>
        <end position="257"/>
    </location>
</feature>
<evidence type="ECO:0000259" key="8">
    <source>
        <dbReference type="Pfam" id="PF01478"/>
    </source>
</evidence>
<proteinExistence type="inferred from homology"/>
<evidence type="ECO:0008006" key="12">
    <source>
        <dbReference type="Google" id="ProtNLM"/>
    </source>
</evidence>
<dbReference type="PANTHER" id="PTHR30487">
    <property type="entry name" value="TYPE 4 PREPILIN-LIKE PROTEINS LEADER PEPTIDE-PROCESSING ENZYME"/>
    <property type="match status" value="1"/>
</dbReference>
<comment type="similarity">
    <text evidence="2">Belongs to the peptidase A24 family.</text>
</comment>
<keyword evidence="4 7" id="KW-0812">Transmembrane</keyword>
<evidence type="ECO:0000313" key="11">
    <source>
        <dbReference type="Proteomes" id="UP000177960"/>
    </source>
</evidence>
<keyword evidence="5 7" id="KW-1133">Transmembrane helix</keyword>
<evidence type="ECO:0000256" key="1">
    <source>
        <dbReference type="ARBA" id="ARBA00004651"/>
    </source>
</evidence>
<evidence type="ECO:0000256" key="2">
    <source>
        <dbReference type="ARBA" id="ARBA00005801"/>
    </source>
</evidence>
<feature type="transmembrane region" description="Helical" evidence="7">
    <location>
        <begin position="269"/>
        <end position="286"/>
    </location>
</feature>
<evidence type="ECO:0000256" key="3">
    <source>
        <dbReference type="ARBA" id="ARBA00022475"/>
    </source>
</evidence>
<evidence type="ECO:0000256" key="4">
    <source>
        <dbReference type="ARBA" id="ARBA00022692"/>
    </source>
</evidence>
<dbReference type="GO" id="GO:0004190">
    <property type="term" value="F:aspartic-type endopeptidase activity"/>
    <property type="evidence" value="ECO:0007669"/>
    <property type="project" value="InterPro"/>
</dbReference>
<protein>
    <recommendedName>
        <fullName evidence="12">Prepilin peptidase</fullName>
    </recommendedName>
</protein>
<feature type="transmembrane region" description="Helical" evidence="7">
    <location>
        <begin position="6"/>
        <end position="26"/>
    </location>
</feature>
<dbReference type="PANTHER" id="PTHR30487:SF0">
    <property type="entry name" value="PREPILIN LEADER PEPTIDASE_N-METHYLTRANSFERASE-RELATED"/>
    <property type="match status" value="1"/>
</dbReference>
<comment type="subcellular location">
    <subcellularLocation>
        <location evidence="1">Cell membrane</location>
        <topology evidence="1">Multi-pass membrane protein</topology>
    </subcellularLocation>
</comment>
<dbReference type="Gene3D" id="1.20.120.1220">
    <property type="match status" value="1"/>
</dbReference>
<name>A0A1G1ZFV0_9BACT</name>
<evidence type="ECO:0000256" key="5">
    <source>
        <dbReference type="ARBA" id="ARBA00022989"/>
    </source>
</evidence>
<dbReference type="InterPro" id="IPR010627">
    <property type="entry name" value="Prepilin_pept_A24_N"/>
</dbReference>
<dbReference type="GO" id="GO:0006465">
    <property type="term" value="P:signal peptide processing"/>
    <property type="evidence" value="ECO:0007669"/>
    <property type="project" value="TreeGrafter"/>
</dbReference>
<dbReference type="GO" id="GO:0005886">
    <property type="term" value="C:plasma membrane"/>
    <property type="evidence" value="ECO:0007669"/>
    <property type="project" value="UniProtKB-SubCell"/>
</dbReference>
<dbReference type="InterPro" id="IPR050882">
    <property type="entry name" value="Prepilin_peptidase/N-MTase"/>
</dbReference>
<dbReference type="Pfam" id="PF06750">
    <property type="entry name" value="A24_N_bact"/>
    <property type="match status" value="1"/>
</dbReference>
<dbReference type="Pfam" id="PF01478">
    <property type="entry name" value="Peptidase_A24"/>
    <property type="match status" value="1"/>
</dbReference>
<evidence type="ECO:0000256" key="7">
    <source>
        <dbReference type="SAM" id="Phobius"/>
    </source>
</evidence>
<organism evidence="10 11">
    <name type="scientific">Candidatus Harrisonbacteria bacterium RIFCSPHIGHO2_02_FULL_42_16</name>
    <dbReference type="NCBI Taxonomy" id="1798404"/>
    <lineage>
        <taxon>Bacteria</taxon>
        <taxon>Candidatus Harrisoniibacteriota</taxon>
    </lineage>
</organism>
<gene>
    <name evidence="10" type="ORF">A3B92_01425</name>
</gene>
<feature type="transmembrane region" description="Helical" evidence="7">
    <location>
        <begin position="136"/>
        <end position="156"/>
    </location>
</feature>